<feature type="transmembrane region" description="Helical" evidence="1">
    <location>
        <begin position="68"/>
        <end position="92"/>
    </location>
</feature>
<dbReference type="STRING" id="1424294.Gferi_06035"/>
<dbReference type="AlphaFoldDB" id="A0A1D8GE20"/>
<keyword evidence="1" id="KW-0812">Transmembrane</keyword>
<dbReference type="OrthoDB" id="2621917at2"/>
<dbReference type="RefSeq" id="WP_069974725.1">
    <property type="nucleotide sequence ID" value="NZ_CP017269.1"/>
</dbReference>
<evidence type="ECO:0000256" key="1">
    <source>
        <dbReference type="SAM" id="Phobius"/>
    </source>
</evidence>
<sequence length="103" mass="11658">MLQKIWVRLFIWFMTIFFFFLASAVIISMFKPGPTENEVMLFMMGMMSAMDNSMMGAAMNIIHDNLLLSVINLTTAMALPIIIFSIMVGLGLRLTLRRDSNAS</sequence>
<dbReference type="Proteomes" id="UP000095743">
    <property type="component" value="Chromosome"/>
</dbReference>
<keyword evidence="1" id="KW-0472">Membrane</keyword>
<dbReference type="KEGG" id="gfe:Gferi_06035"/>
<dbReference type="EMBL" id="CP017269">
    <property type="protein sequence ID" value="AOT69159.1"/>
    <property type="molecule type" value="Genomic_DNA"/>
</dbReference>
<protein>
    <submittedName>
        <fullName evidence="2">Uncharacterized protein</fullName>
    </submittedName>
</protein>
<evidence type="ECO:0000313" key="3">
    <source>
        <dbReference type="Proteomes" id="UP000095743"/>
    </source>
</evidence>
<proteinExistence type="predicted"/>
<organism evidence="2 3">
    <name type="scientific">Geosporobacter ferrireducens</name>
    <dbReference type="NCBI Taxonomy" id="1424294"/>
    <lineage>
        <taxon>Bacteria</taxon>
        <taxon>Bacillati</taxon>
        <taxon>Bacillota</taxon>
        <taxon>Clostridia</taxon>
        <taxon>Peptostreptococcales</taxon>
        <taxon>Thermotaleaceae</taxon>
        <taxon>Geosporobacter</taxon>
    </lineage>
</organism>
<accession>A0A1D8GE20</accession>
<gene>
    <name evidence="2" type="ORF">Gferi_06035</name>
</gene>
<evidence type="ECO:0000313" key="2">
    <source>
        <dbReference type="EMBL" id="AOT69159.1"/>
    </source>
</evidence>
<keyword evidence="3" id="KW-1185">Reference proteome</keyword>
<feature type="transmembrane region" description="Helical" evidence="1">
    <location>
        <begin position="6"/>
        <end position="27"/>
    </location>
</feature>
<reference evidence="2 3" key="1">
    <citation type="submission" date="2016-09" db="EMBL/GenBank/DDBJ databases">
        <title>Genomic analysis reveals versatility of anaerobic energy metabolism of Geosporobacter ferrireducens IRF9 of phylum Firmicutes.</title>
        <authorList>
            <person name="Kim S.-J."/>
        </authorList>
    </citation>
    <scope>NUCLEOTIDE SEQUENCE [LARGE SCALE GENOMIC DNA]</scope>
    <source>
        <strain evidence="2 3">IRF9</strain>
    </source>
</reference>
<feature type="transmembrane region" description="Helical" evidence="1">
    <location>
        <begin position="39"/>
        <end position="62"/>
    </location>
</feature>
<name>A0A1D8GE20_9FIRM</name>
<keyword evidence="1" id="KW-1133">Transmembrane helix</keyword>